<dbReference type="PANTHER" id="PTHR23240:SF8">
    <property type="entry name" value="PROTEIN ARTEMIS"/>
    <property type="match status" value="1"/>
</dbReference>
<dbReference type="GO" id="GO:0006310">
    <property type="term" value="P:DNA recombination"/>
    <property type="evidence" value="ECO:0007669"/>
    <property type="project" value="UniProtKB-KW"/>
</dbReference>
<gene>
    <name evidence="14" type="ORF">FGO68_gene16207</name>
</gene>
<keyword evidence="10" id="KW-0539">Nucleus</keyword>
<evidence type="ECO:0000256" key="4">
    <source>
        <dbReference type="ARBA" id="ARBA00022759"/>
    </source>
</evidence>
<organism evidence="14 15">
    <name type="scientific">Halteria grandinella</name>
    <dbReference type="NCBI Taxonomy" id="5974"/>
    <lineage>
        <taxon>Eukaryota</taxon>
        <taxon>Sar</taxon>
        <taxon>Alveolata</taxon>
        <taxon>Ciliophora</taxon>
        <taxon>Intramacronucleata</taxon>
        <taxon>Spirotrichea</taxon>
        <taxon>Stichotrichia</taxon>
        <taxon>Sporadotrichida</taxon>
        <taxon>Halteriidae</taxon>
        <taxon>Halteria</taxon>
    </lineage>
</organism>
<protein>
    <recommendedName>
        <fullName evidence="11">Protein artemis</fullName>
    </recommendedName>
    <alternativeName>
        <fullName evidence="12">DNA cross-link repair 1C protein</fullName>
    </alternativeName>
</protein>
<evidence type="ECO:0000256" key="6">
    <source>
        <dbReference type="ARBA" id="ARBA00022801"/>
    </source>
</evidence>
<keyword evidence="5" id="KW-0227">DNA damage</keyword>
<reference evidence="14" key="1">
    <citation type="submission" date="2019-06" db="EMBL/GenBank/DDBJ databases">
        <authorList>
            <person name="Zheng W."/>
        </authorList>
    </citation>
    <scope>NUCLEOTIDE SEQUENCE</scope>
    <source>
        <strain evidence="14">QDHG01</strain>
    </source>
</reference>
<dbReference type="GO" id="GO:0006303">
    <property type="term" value="P:double-strand break repair via nonhomologous end joining"/>
    <property type="evidence" value="ECO:0007669"/>
    <property type="project" value="TreeGrafter"/>
</dbReference>
<dbReference type="GO" id="GO:0003684">
    <property type="term" value="F:damaged DNA binding"/>
    <property type="evidence" value="ECO:0007669"/>
    <property type="project" value="TreeGrafter"/>
</dbReference>
<dbReference type="PANTHER" id="PTHR23240">
    <property type="entry name" value="DNA CROSS-LINK REPAIR PROTEIN PSO2/SNM1-RELATED"/>
    <property type="match status" value="1"/>
</dbReference>
<dbReference type="EMBL" id="RRYP01006155">
    <property type="protein sequence ID" value="TNV81426.1"/>
    <property type="molecule type" value="Genomic_DNA"/>
</dbReference>
<keyword evidence="7" id="KW-0269">Exonuclease</keyword>
<keyword evidence="9" id="KW-0234">DNA repair</keyword>
<sequence length="505" mass="58823">MFMDACHCPGAVMILFRGKFGTILHTGDFRFSPSMFDNDILFPPEKRNKEMHQMSLPVDYLFLDNTFADRTYDFPSRDEAYANVKSIVESHKSFRIFVFAYLLGKEEVFINLAKDFETLIVVDEERYKKLQLMDLEPELFTTDTTKGWIHVKPIKSLKWLSLEEVNKTEEPTVFIILTGWNDKYNSNLPFYFKAPYSSHSNYREIERLVKAICPKNIVFTVPDRENSRKRLEFQHYLIEEYCLKPHRSEEEIRQLQVDDQRGFVTNRKQNFAGQFKPQMEEELEESKKGYQGCGEVSLAERFNVNNKELNKQRFMETNAHVFKTKVGNKRLTGAKFVAQELSFELSPLKEDELLPQVPKSAFELKGIPIGSDLPIGTEHAGVSKLILKPAEKELLQQQKKTVQILDDIGELIEIDEDDIIIDEDEVGELMRYQSESENSNCMNVAQQEVQKQAVEQRAIQQIGQPQKRVKYNEDEVKAPVVVKVNQKAMMEQLREKFQKNKEAQK</sequence>
<keyword evidence="15" id="KW-1185">Reference proteome</keyword>
<dbReference type="SUPFAM" id="SSF56281">
    <property type="entry name" value="Metallo-hydrolase/oxidoreductase"/>
    <property type="match status" value="1"/>
</dbReference>
<proteinExistence type="inferred from homology"/>
<accession>A0A8J8T4P0</accession>
<evidence type="ECO:0000256" key="5">
    <source>
        <dbReference type="ARBA" id="ARBA00022763"/>
    </source>
</evidence>
<dbReference type="GO" id="GO:0035312">
    <property type="term" value="F:5'-3' DNA exonuclease activity"/>
    <property type="evidence" value="ECO:0007669"/>
    <property type="project" value="TreeGrafter"/>
</dbReference>
<evidence type="ECO:0000256" key="1">
    <source>
        <dbReference type="ARBA" id="ARBA00004123"/>
    </source>
</evidence>
<evidence type="ECO:0000256" key="10">
    <source>
        <dbReference type="ARBA" id="ARBA00023242"/>
    </source>
</evidence>
<evidence type="ECO:0000256" key="12">
    <source>
        <dbReference type="ARBA" id="ARBA00042677"/>
    </source>
</evidence>
<evidence type="ECO:0000313" key="15">
    <source>
        <dbReference type="Proteomes" id="UP000785679"/>
    </source>
</evidence>
<keyword evidence="8" id="KW-0233">DNA recombination</keyword>
<comment type="subcellular location">
    <subcellularLocation>
        <location evidence="1">Nucleus</location>
    </subcellularLocation>
</comment>
<dbReference type="OrthoDB" id="262529at2759"/>
<keyword evidence="4" id="KW-0255">Endonuclease</keyword>
<dbReference type="InterPro" id="IPR011084">
    <property type="entry name" value="DRMBL"/>
</dbReference>
<dbReference type="Proteomes" id="UP000785679">
    <property type="component" value="Unassembled WGS sequence"/>
</dbReference>
<evidence type="ECO:0000313" key="14">
    <source>
        <dbReference type="EMBL" id="TNV81426.1"/>
    </source>
</evidence>
<dbReference type="AlphaFoldDB" id="A0A8J8T4P0"/>
<dbReference type="GO" id="GO:0004519">
    <property type="term" value="F:endonuclease activity"/>
    <property type="evidence" value="ECO:0007669"/>
    <property type="project" value="UniProtKB-KW"/>
</dbReference>
<comment type="caution">
    <text evidence="14">The sequence shown here is derived from an EMBL/GenBank/DDBJ whole genome shotgun (WGS) entry which is preliminary data.</text>
</comment>
<evidence type="ECO:0000256" key="7">
    <source>
        <dbReference type="ARBA" id="ARBA00022839"/>
    </source>
</evidence>
<evidence type="ECO:0000256" key="3">
    <source>
        <dbReference type="ARBA" id="ARBA00022722"/>
    </source>
</evidence>
<evidence type="ECO:0000256" key="8">
    <source>
        <dbReference type="ARBA" id="ARBA00023172"/>
    </source>
</evidence>
<comment type="similarity">
    <text evidence="2">Belongs to the DNA repair metallo-beta-lactamase (DRMBL) family.</text>
</comment>
<evidence type="ECO:0000259" key="13">
    <source>
        <dbReference type="Pfam" id="PF07522"/>
    </source>
</evidence>
<keyword evidence="3" id="KW-0540">Nuclease</keyword>
<evidence type="ECO:0000256" key="11">
    <source>
        <dbReference type="ARBA" id="ARBA00039759"/>
    </source>
</evidence>
<evidence type="ECO:0000256" key="9">
    <source>
        <dbReference type="ARBA" id="ARBA00023204"/>
    </source>
</evidence>
<dbReference type="InterPro" id="IPR036866">
    <property type="entry name" value="RibonucZ/Hydroxyglut_hydro"/>
</dbReference>
<keyword evidence="6" id="KW-0378">Hydrolase</keyword>
<evidence type="ECO:0000256" key="2">
    <source>
        <dbReference type="ARBA" id="ARBA00010304"/>
    </source>
</evidence>
<dbReference type="Gene3D" id="3.40.50.12650">
    <property type="match status" value="1"/>
</dbReference>
<name>A0A8J8T4P0_HALGN</name>
<dbReference type="Pfam" id="PF07522">
    <property type="entry name" value="DRMBL"/>
    <property type="match status" value="1"/>
</dbReference>
<dbReference type="GO" id="GO:0036297">
    <property type="term" value="P:interstrand cross-link repair"/>
    <property type="evidence" value="ECO:0007669"/>
    <property type="project" value="TreeGrafter"/>
</dbReference>
<feature type="domain" description="DNA repair metallo-beta-lactamase" evidence="13">
    <location>
        <begin position="137"/>
        <end position="222"/>
    </location>
</feature>
<dbReference type="GO" id="GO:0005634">
    <property type="term" value="C:nucleus"/>
    <property type="evidence" value="ECO:0007669"/>
    <property type="project" value="UniProtKB-SubCell"/>
</dbReference>